<reference evidence="4" key="3">
    <citation type="submission" date="2023-03" db="UniProtKB">
        <authorList>
            <consortium name="EnsemblPlants"/>
        </authorList>
    </citation>
    <scope>IDENTIFICATION</scope>
    <source>
        <strain evidence="4">cv. Chiifu-401-42</strain>
    </source>
</reference>
<organism evidence="4 5">
    <name type="scientific">Brassica campestris</name>
    <name type="common">Field mustard</name>
    <dbReference type="NCBI Taxonomy" id="3711"/>
    <lineage>
        <taxon>Eukaryota</taxon>
        <taxon>Viridiplantae</taxon>
        <taxon>Streptophyta</taxon>
        <taxon>Embryophyta</taxon>
        <taxon>Tracheophyta</taxon>
        <taxon>Spermatophyta</taxon>
        <taxon>Magnoliopsida</taxon>
        <taxon>eudicotyledons</taxon>
        <taxon>Gunneridae</taxon>
        <taxon>Pentapetalae</taxon>
        <taxon>rosids</taxon>
        <taxon>malvids</taxon>
        <taxon>Brassicales</taxon>
        <taxon>Brassicaceae</taxon>
        <taxon>Brassiceae</taxon>
        <taxon>Brassica</taxon>
    </lineage>
</organism>
<dbReference type="Gene3D" id="2.60.120.200">
    <property type="match status" value="1"/>
</dbReference>
<sequence length="163" mass="17533">MKGLVNIVRPNTVKLTSSSREHKCVFYSPSFLSFSVLTHIAASGRKPQLDFGTSTSKPLSFSTHFVCALVPRPGYEGGHGIAFVVSPSMDFSHAQPNRYLGVFNTSTIVSPSSNVLAVELDTIWNPEFSDIDNNHVGIDVNSPVSVGTASASYYSDMKGKTTA</sequence>
<evidence type="ECO:0000256" key="1">
    <source>
        <dbReference type="ARBA" id="ARBA00007606"/>
    </source>
</evidence>
<dbReference type="STRING" id="51351.M4CE65"/>
<evidence type="ECO:0000313" key="5">
    <source>
        <dbReference type="Proteomes" id="UP000011750"/>
    </source>
</evidence>
<dbReference type="eggNOG" id="ENOG502QSJ4">
    <property type="taxonomic scope" value="Eukaryota"/>
</dbReference>
<dbReference type="InParanoid" id="M4CE65"/>
<dbReference type="AlphaFoldDB" id="M4CE65"/>
<keyword evidence="2" id="KW-0430">Lectin</keyword>
<reference evidence="4 5" key="1">
    <citation type="journal article" date="2011" name="Nat. Genet.">
        <title>The genome of the mesopolyploid crop species Brassica rapa.</title>
        <authorList>
            <consortium name="Brassica rapa Genome Sequencing Project Consortium"/>
            <person name="Wang X."/>
            <person name="Wang H."/>
            <person name="Wang J."/>
            <person name="Sun R."/>
            <person name="Wu J."/>
            <person name="Liu S."/>
            <person name="Bai Y."/>
            <person name="Mun J.H."/>
            <person name="Bancroft I."/>
            <person name="Cheng F."/>
            <person name="Huang S."/>
            <person name="Li X."/>
            <person name="Hua W."/>
            <person name="Wang J."/>
            <person name="Wang X."/>
            <person name="Freeling M."/>
            <person name="Pires J.C."/>
            <person name="Paterson A.H."/>
            <person name="Chalhoub B."/>
            <person name="Wang B."/>
            <person name="Hayward A."/>
            <person name="Sharpe A.G."/>
            <person name="Park B.S."/>
            <person name="Weisshaar B."/>
            <person name="Liu B."/>
            <person name="Li B."/>
            <person name="Liu B."/>
            <person name="Tong C."/>
            <person name="Song C."/>
            <person name="Duran C."/>
            <person name="Peng C."/>
            <person name="Geng C."/>
            <person name="Koh C."/>
            <person name="Lin C."/>
            <person name="Edwards D."/>
            <person name="Mu D."/>
            <person name="Shen D."/>
            <person name="Soumpourou E."/>
            <person name="Li F."/>
            <person name="Fraser F."/>
            <person name="Conant G."/>
            <person name="Lassalle G."/>
            <person name="King G.J."/>
            <person name="Bonnema G."/>
            <person name="Tang H."/>
            <person name="Wang H."/>
            <person name="Belcram H."/>
            <person name="Zhou H."/>
            <person name="Hirakawa H."/>
            <person name="Abe H."/>
            <person name="Guo H."/>
            <person name="Wang H."/>
            <person name="Jin H."/>
            <person name="Parkin I.A."/>
            <person name="Batley J."/>
            <person name="Kim J.S."/>
            <person name="Just J."/>
            <person name="Li J."/>
            <person name="Xu J."/>
            <person name="Deng J."/>
            <person name="Kim J.A."/>
            <person name="Li J."/>
            <person name="Yu J."/>
            <person name="Meng J."/>
            <person name="Wang J."/>
            <person name="Min J."/>
            <person name="Poulain J."/>
            <person name="Wang J."/>
            <person name="Hatakeyama K."/>
            <person name="Wu K."/>
            <person name="Wang L."/>
            <person name="Fang L."/>
            <person name="Trick M."/>
            <person name="Links M.G."/>
            <person name="Zhao M."/>
            <person name="Jin M."/>
            <person name="Ramchiary N."/>
            <person name="Drou N."/>
            <person name="Berkman P.J."/>
            <person name="Cai Q."/>
            <person name="Huang Q."/>
            <person name="Li R."/>
            <person name="Tabata S."/>
            <person name="Cheng S."/>
            <person name="Zhang S."/>
            <person name="Zhang S."/>
            <person name="Huang S."/>
            <person name="Sato S."/>
            <person name="Sun S."/>
            <person name="Kwon S.J."/>
            <person name="Choi S.R."/>
            <person name="Lee T.H."/>
            <person name="Fan W."/>
            <person name="Zhao X."/>
            <person name="Tan X."/>
            <person name="Xu X."/>
            <person name="Wang Y."/>
            <person name="Qiu Y."/>
            <person name="Yin Y."/>
            <person name="Li Y."/>
            <person name="Du Y."/>
            <person name="Liao Y."/>
            <person name="Lim Y."/>
            <person name="Narusaka Y."/>
            <person name="Wang Y."/>
            <person name="Wang Z."/>
            <person name="Li Z."/>
            <person name="Wang Z."/>
            <person name="Xiong Z."/>
            <person name="Zhang Z."/>
        </authorList>
    </citation>
    <scope>NUCLEOTIDE SEQUENCE [LARGE SCALE GENOMIC DNA]</scope>
    <source>
        <strain evidence="4 5">cv. Chiifu-401-42</strain>
    </source>
</reference>
<dbReference type="Pfam" id="PF00139">
    <property type="entry name" value="Lectin_legB"/>
    <property type="match status" value="1"/>
</dbReference>
<dbReference type="PANTHER" id="PTHR32401">
    <property type="entry name" value="CONCANAVALIN A-LIKE LECTIN FAMILY PROTEIN"/>
    <property type="match status" value="1"/>
</dbReference>
<dbReference type="InterPro" id="IPR013320">
    <property type="entry name" value="ConA-like_dom_sf"/>
</dbReference>
<comment type="similarity">
    <text evidence="1">Belongs to the leguminous lectin family.</text>
</comment>
<dbReference type="Gramene" id="Bra002496.1">
    <property type="protein sequence ID" value="Bra002496.1-P"/>
    <property type="gene ID" value="Bra002496"/>
</dbReference>
<feature type="domain" description="Legume lectin" evidence="3">
    <location>
        <begin position="48"/>
        <end position="153"/>
    </location>
</feature>
<proteinExistence type="inferred from homology"/>
<reference evidence="4 5" key="2">
    <citation type="journal article" date="2018" name="Hortic Res">
        <title>Improved Brassica rapa reference genome by single-molecule sequencing and chromosome conformation capture technologies.</title>
        <authorList>
            <person name="Zhang L."/>
            <person name="Cai X."/>
            <person name="Wu J."/>
            <person name="Liu M."/>
            <person name="Grob S."/>
            <person name="Cheng F."/>
            <person name="Liang J."/>
            <person name="Cai C."/>
            <person name="Liu Z."/>
            <person name="Liu B."/>
            <person name="Wang F."/>
            <person name="Li S."/>
            <person name="Liu F."/>
            <person name="Li X."/>
            <person name="Cheng L."/>
            <person name="Yang W."/>
            <person name="Li M.H."/>
            <person name="Grossniklaus U."/>
            <person name="Zheng H."/>
            <person name="Wang X."/>
        </authorList>
    </citation>
    <scope>NUCLEOTIDE SEQUENCE [LARGE SCALE GENOMIC DNA]</scope>
    <source>
        <strain evidence="4 5">cv. Chiifu-401-42</strain>
    </source>
</reference>
<dbReference type="EnsemblPlants" id="Bra002496.1">
    <property type="protein sequence ID" value="Bra002496.1-P"/>
    <property type="gene ID" value="Bra002496"/>
</dbReference>
<evidence type="ECO:0000259" key="3">
    <source>
        <dbReference type="Pfam" id="PF00139"/>
    </source>
</evidence>
<evidence type="ECO:0000313" key="4">
    <source>
        <dbReference type="EnsemblPlants" id="Bra002496.1-P"/>
    </source>
</evidence>
<dbReference type="OMA" id="ATYFDAT"/>
<keyword evidence="5" id="KW-1185">Reference proteome</keyword>
<name>M4CE65_BRACM</name>
<accession>M4CE65</accession>
<protein>
    <recommendedName>
        <fullName evidence="3">Legume lectin domain-containing protein</fullName>
    </recommendedName>
</protein>
<dbReference type="InterPro" id="IPR050258">
    <property type="entry name" value="Leguminous_Lectin"/>
</dbReference>
<dbReference type="InterPro" id="IPR001220">
    <property type="entry name" value="Legume_lectin_dom"/>
</dbReference>
<dbReference type="Proteomes" id="UP000011750">
    <property type="component" value="Chromosome A10"/>
</dbReference>
<dbReference type="HOGENOM" id="CLU_1878322_0_0_1"/>
<evidence type="ECO:0000256" key="2">
    <source>
        <dbReference type="ARBA" id="ARBA00022734"/>
    </source>
</evidence>
<dbReference type="PANTHER" id="PTHR32401:SF60">
    <property type="entry name" value="(RAPE) HYPOTHETICAL PROTEIN"/>
    <property type="match status" value="1"/>
</dbReference>
<dbReference type="GO" id="GO:0030246">
    <property type="term" value="F:carbohydrate binding"/>
    <property type="evidence" value="ECO:0007669"/>
    <property type="project" value="UniProtKB-KW"/>
</dbReference>
<dbReference type="SUPFAM" id="SSF49899">
    <property type="entry name" value="Concanavalin A-like lectins/glucanases"/>
    <property type="match status" value="1"/>
</dbReference>